<evidence type="ECO:0000256" key="9">
    <source>
        <dbReference type="ARBA" id="ARBA00023224"/>
    </source>
</evidence>
<dbReference type="Proteomes" id="UP000279307">
    <property type="component" value="Chromosome 10"/>
</dbReference>
<sequence>MHLIEEHYYTINKSFLKMLGIWPHNKSRFILLQRILITFVTVTYISMQWSIFITAECTMPLFVKTMIRSYPFAIIVMKYFIFMFKSEAIKNMHYQIQQDWKLLRNKLESKIIQQYAHEGQLCTLFIFSFISFILVLVTVIQFLPNILDVILPLDEPRPRRLLVTAEYFIVKTNDKYYYTRVFHELVFLTMCASMIFATATQLLTFAFHSFGMFKIASHRIKYSIEESILHVQKFGKEYTMCKTIMHAVTAHRRAMEFSNIFISCFNAPYCVMAILGIISLSISLYGLIEAATISKSMENLVICFISVIGHLVYIFVASYVGQKIIDYNNDLFKLAYNTSWYLMPVSSQKLILFLMQKTSRDFYFMIGLIFVAKMESSTTLMNAALSYVAVMYSCVQK</sequence>
<feature type="transmembrane region" description="Helical" evidence="10">
    <location>
        <begin position="185"/>
        <end position="213"/>
    </location>
</feature>
<evidence type="ECO:0000256" key="1">
    <source>
        <dbReference type="ARBA" id="ARBA00004651"/>
    </source>
</evidence>
<evidence type="ECO:0000256" key="5">
    <source>
        <dbReference type="ARBA" id="ARBA00022725"/>
    </source>
</evidence>
<feature type="transmembrane region" description="Helical" evidence="10">
    <location>
        <begin position="299"/>
        <end position="320"/>
    </location>
</feature>
<reference evidence="12 14" key="2">
    <citation type="journal article" date="2018" name="Genome Res.">
        <title>The genomic architecture and molecular evolution of ant odorant receptors.</title>
        <authorList>
            <person name="McKenzie S.K."/>
            <person name="Kronauer D.J.C."/>
        </authorList>
    </citation>
    <scope>NUCLEOTIDE SEQUENCE [LARGE SCALE GENOMIC DNA]</scope>
    <source>
        <strain evidence="12">Clonal line C1</strain>
    </source>
</reference>
<dbReference type="OMA" id="IAITCAR"/>
<keyword evidence="3 10" id="KW-0716">Sensory transduction</keyword>
<evidence type="ECO:0000313" key="13">
    <source>
        <dbReference type="Proteomes" id="UP000053097"/>
    </source>
</evidence>
<dbReference type="GO" id="GO:0004984">
    <property type="term" value="F:olfactory receptor activity"/>
    <property type="evidence" value="ECO:0007669"/>
    <property type="project" value="InterPro"/>
</dbReference>
<dbReference type="GO" id="GO:0005886">
    <property type="term" value="C:plasma membrane"/>
    <property type="evidence" value="ECO:0007669"/>
    <property type="project" value="UniProtKB-SubCell"/>
</dbReference>
<evidence type="ECO:0000256" key="7">
    <source>
        <dbReference type="ARBA" id="ARBA00023136"/>
    </source>
</evidence>
<keyword evidence="8 10" id="KW-0675">Receptor</keyword>
<keyword evidence="7 10" id="KW-0472">Membrane</keyword>
<keyword evidence="4 10" id="KW-0812">Transmembrane</keyword>
<accession>A0A026VWW5</accession>
<dbReference type="GO" id="GO:0007165">
    <property type="term" value="P:signal transduction"/>
    <property type="evidence" value="ECO:0007669"/>
    <property type="project" value="UniProtKB-KW"/>
</dbReference>
<evidence type="ECO:0000256" key="10">
    <source>
        <dbReference type="RuleBase" id="RU351113"/>
    </source>
</evidence>
<name>A0A026VWW5_OOCBI</name>
<dbReference type="Pfam" id="PF02949">
    <property type="entry name" value="7tm_6"/>
    <property type="match status" value="1"/>
</dbReference>
<evidence type="ECO:0000256" key="6">
    <source>
        <dbReference type="ARBA" id="ARBA00022989"/>
    </source>
</evidence>
<reference evidence="11 13" key="1">
    <citation type="journal article" date="2014" name="Curr. Biol.">
        <title>The genome of the clonal raider ant Cerapachys biroi.</title>
        <authorList>
            <person name="Oxley P.R."/>
            <person name="Ji L."/>
            <person name="Fetter-Pruneda I."/>
            <person name="McKenzie S.K."/>
            <person name="Li C."/>
            <person name="Hu H."/>
            <person name="Zhang G."/>
            <person name="Kronauer D.J."/>
        </authorList>
    </citation>
    <scope>NUCLEOTIDE SEQUENCE [LARGE SCALE GENOMIC DNA]</scope>
</reference>
<comment type="similarity">
    <text evidence="10">Belongs to the insect chemoreceptor superfamily. Heteromeric odorant receptor channel (TC 1.A.69) family.</text>
</comment>
<keyword evidence="6 10" id="KW-1133">Transmembrane helix</keyword>
<feature type="transmembrane region" description="Helical" evidence="10">
    <location>
        <begin position="121"/>
        <end position="143"/>
    </location>
</feature>
<evidence type="ECO:0000256" key="4">
    <source>
        <dbReference type="ARBA" id="ARBA00022692"/>
    </source>
</evidence>
<feature type="transmembrane region" description="Helical" evidence="10">
    <location>
        <begin position="35"/>
        <end position="55"/>
    </location>
</feature>
<feature type="transmembrane region" description="Helical" evidence="10">
    <location>
        <begin position="67"/>
        <end position="84"/>
    </location>
</feature>
<dbReference type="GO" id="GO:0005549">
    <property type="term" value="F:odorant binding"/>
    <property type="evidence" value="ECO:0007669"/>
    <property type="project" value="InterPro"/>
</dbReference>
<evidence type="ECO:0000313" key="14">
    <source>
        <dbReference type="Proteomes" id="UP000279307"/>
    </source>
</evidence>
<dbReference type="AlphaFoldDB" id="A0A026VWW5"/>
<dbReference type="PANTHER" id="PTHR21137">
    <property type="entry name" value="ODORANT RECEPTOR"/>
    <property type="match status" value="1"/>
</dbReference>
<proteinExistence type="inferred from homology"/>
<evidence type="ECO:0000256" key="2">
    <source>
        <dbReference type="ARBA" id="ARBA00022475"/>
    </source>
</evidence>
<dbReference type="InterPro" id="IPR004117">
    <property type="entry name" value="7tm6_olfct_rcpt"/>
</dbReference>
<comment type="subcellular location">
    <subcellularLocation>
        <location evidence="1 10">Cell membrane</location>
        <topology evidence="1 10">Multi-pass membrane protein</topology>
    </subcellularLocation>
</comment>
<evidence type="ECO:0000313" key="11">
    <source>
        <dbReference type="EMBL" id="EZA48247.1"/>
    </source>
</evidence>
<protein>
    <recommendedName>
        <fullName evidence="10">Odorant receptor</fullName>
    </recommendedName>
</protein>
<keyword evidence="5 10" id="KW-0552">Olfaction</keyword>
<organism evidence="11 13">
    <name type="scientific">Ooceraea biroi</name>
    <name type="common">Clonal raider ant</name>
    <name type="synonym">Cerapachys biroi</name>
    <dbReference type="NCBI Taxonomy" id="2015173"/>
    <lineage>
        <taxon>Eukaryota</taxon>
        <taxon>Metazoa</taxon>
        <taxon>Ecdysozoa</taxon>
        <taxon>Arthropoda</taxon>
        <taxon>Hexapoda</taxon>
        <taxon>Insecta</taxon>
        <taxon>Pterygota</taxon>
        <taxon>Neoptera</taxon>
        <taxon>Endopterygota</taxon>
        <taxon>Hymenoptera</taxon>
        <taxon>Apocrita</taxon>
        <taxon>Aculeata</taxon>
        <taxon>Formicoidea</taxon>
        <taxon>Formicidae</taxon>
        <taxon>Dorylinae</taxon>
        <taxon>Ooceraea</taxon>
    </lineage>
</organism>
<keyword evidence="13" id="KW-1185">Reference proteome</keyword>
<dbReference type="EMBL" id="QOIP01000010">
    <property type="protein sequence ID" value="RLU18116.1"/>
    <property type="molecule type" value="Genomic_DNA"/>
</dbReference>
<evidence type="ECO:0000256" key="3">
    <source>
        <dbReference type="ARBA" id="ARBA00022606"/>
    </source>
</evidence>
<evidence type="ECO:0000256" key="8">
    <source>
        <dbReference type="ARBA" id="ARBA00023170"/>
    </source>
</evidence>
<dbReference type="EMBL" id="KK107660">
    <property type="protein sequence ID" value="EZA48247.1"/>
    <property type="molecule type" value="Genomic_DNA"/>
</dbReference>
<feature type="transmembrane region" description="Helical" evidence="10">
    <location>
        <begin position="260"/>
        <end position="287"/>
    </location>
</feature>
<evidence type="ECO:0000313" key="12">
    <source>
        <dbReference type="EMBL" id="RLU18116.1"/>
    </source>
</evidence>
<dbReference type="Proteomes" id="UP000053097">
    <property type="component" value="Unassembled WGS sequence"/>
</dbReference>
<keyword evidence="2" id="KW-1003">Cell membrane</keyword>
<gene>
    <name evidence="12" type="ORF">DMN91_010359</name>
    <name evidence="11" type="ORF">X777_14146</name>
</gene>
<keyword evidence="9 10" id="KW-0807">Transducer</keyword>
<dbReference type="OrthoDB" id="7552055at2759"/>
<reference evidence="12" key="3">
    <citation type="submission" date="2018-07" db="EMBL/GenBank/DDBJ databases">
        <authorList>
            <person name="Mckenzie S.K."/>
            <person name="Kronauer D.J.C."/>
        </authorList>
    </citation>
    <scope>NUCLEOTIDE SEQUENCE</scope>
    <source>
        <strain evidence="12">Clonal line C1</strain>
    </source>
</reference>
<feature type="transmembrane region" description="Helical" evidence="10">
    <location>
        <begin position="362"/>
        <end position="390"/>
    </location>
</feature>
<dbReference type="PANTHER" id="PTHR21137:SF35">
    <property type="entry name" value="ODORANT RECEPTOR 19A-RELATED"/>
    <property type="match status" value="1"/>
</dbReference>